<dbReference type="PANTHER" id="PTHR47331:SF5">
    <property type="entry name" value="RIBONUCLEASE H"/>
    <property type="match status" value="1"/>
</dbReference>
<organism evidence="1 2">
    <name type="scientific">Lasius niger</name>
    <name type="common">Black garden ant</name>
    <dbReference type="NCBI Taxonomy" id="67767"/>
    <lineage>
        <taxon>Eukaryota</taxon>
        <taxon>Metazoa</taxon>
        <taxon>Ecdysozoa</taxon>
        <taxon>Arthropoda</taxon>
        <taxon>Hexapoda</taxon>
        <taxon>Insecta</taxon>
        <taxon>Pterygota</taxon>
        <taxon>Neoptera</taxon>
        <taxon>Endopterygota</taxon>
        <taxon>Hymenoptera</taxon>
        <taxon>Apocrita</taxon>
        <taxon>Aculeata</taxon>
        <taxon>Formicoidea</taxon>
        <taxon>Formicidae</taxon>
        <taxon>Formicinae</taxon>
        <taxon>Lasius</taxon>
        <taxon>Lasius</taxon>
    </lineage>
</organism>
<dbReference type="Proteomes" id="UP000036403">
    <property type="component" value="Unassembled WGS sequence"/>
</dbReference>
<gene>
    <name evidence="1" type="ORF">RF55_14028</name>
</gene>
<proteinExistence type="predicted"/>
<dbReference type="Pfam" id="PF05380">
    <property type="entry name" value="Peptidase_A17"/>
    <property type="match status" value="1"/>
</dbReference>
<dbReference type="PANTHER" id="PTHR47331">
    <property type="entry name" value="PHD-TYPE DOMAIN-CONTAINING PROTEIN"/>
    <property type="match status" value="1"/>
</dbReference>
<comment type="caution">
    <text evidence="1">The sequence shown here is derived from an EMBL/GenBank/DDBJ whole genome shotgun (WGS) entry which is preliminary data.</text>
</comment>
<dbReference type="GO" id="GO:0071897">
    <property type="term" value="P:DNA biosynthetic process"/>
    <property type="evidence" value="ECO:0007669"/>
    <property type="project" value="UniProtKB-ARBA"/>
</dbReference>
<evidence type="ECO:0000313" key="2">
    <source>
        <dbReference type="Proteomes" id="UP000036403"/>
    </source>
</evidence>
<dbReference type="SUPFAM" id="SSF56672">
    <property type="entry name" value="DNA/RNA polymerases"/>
    <property type="match status" value="1"/>
</dbReference>
<protein>
    <submittedName>
        <fullName evidence="1">Uncharacterized protein</fullName>
    </submittedName>
</protein>
<dbReference type="STRING" id="67767.A0A0J7K963"/>
<dbReference type="InterPro" id="IPR043502">
    <property type="entry name" value="DNA/RNA_pol_sf"/>
</dbReference>
<sequence>MAPVPASELAKGPVFYMPHHPVLRETSSTSPLRVVFNASCNTNSGTFLNNQLLVGPKLQEDLSSIPLRWRTHRLVFIADIVKILLIVTYGTASAPYLAMRVLKQLCSDEGAKFPLAIPVLESSTYVDDVLFGADKVTDIKKIRNQLNTLLNLEGFHLRKWASNYDELLNEIPISDRLDLTTVSFQEDASIKALGLSWNPSRDSFSFNFQLRNPMEVTKRSVLVISRIFDPLELIAPVVIFAKIFLQQLWIRKLEWDSPFPDDLKGWWNEYYYSLKHLPNISIPRWTNQSPKDLSIELHGFSDASSQAYAAVVYLRVLNSMD</sequence>
<dbReference type="InterPro" id="IPR008042">
    <property type="entry name" value="Retrotrans_Pao"/>
</dbReference>
<dbReference type="EMBL" id="LBMM01011385">
    <property type="protein sequence ID" value="KMQ86872.1"/>
    <property type="molecule type" value="Genomic_DNA"/>
</dbReference>
<name>A0A0J7K963_LASNI</name>
<dbReference type="PaxDb" id="67767-A0A0J7K963"/>
<accession>A0A0J7K963</accession>
<keyword evidence="2" id="KW-1185">Reference proteome</keyword>
<dbReference type="OrthoDB" id="7697913at2759"/>
<reference evidence="1 2" key="1">
    <citation type="submission" date="2015-04" db="EMBL/GenBank/DDBJ databases">
        <title>Lasius niger genome sequencing.</title>
        <authorList>
            <person name="Konorov E.A."/>
            <person name="Nikitin M.A."/>
            <person name="Kirill M.V."/>
            <person name="Chang P."/>
        </authorList>
    </citation>
    <scope>NUCLEOTIDE SEQUENCE [LARGE SCALE GENOMIC DNA]</scope>
    <source>
        <tissue evidence="1">Whole</tissue>
    </source>
</reference>
<evidence type="ECO:0000313" key="1">
    <source>
        <dbReference type="EMBL" id="KMQ86872.1"/>
    </source>
</evidence>
<dbReference type="AlphaFoldDB" id="A0A0J7K963"/>